<dbReference type="InterPro" id="IPR007694">
    <property type="entry name" value="DNA_helicase_DnaB-like_C"/>
</dbReference>
<reference evidence="2" key="1">
    <citation type="submission" date="2020-04" db="EMBL/GenBank/DDBJ databases">
        <authorList>
            <person name="Chiriac C."/>
            <person name="Salcher M."/>
            <person name="Ghai R."/>
            <person name="Kavagutti S V."/>
        </authorList>
    </citation>
    <scope>NUCLEOTIDE SEQUENCE</scope>
</reference>
<gene>
    <name evidence="2" type="ORF">UFOVP329_43</name>
</gene>
<organism evidence="2">
    <name type="scientific">uncultured Caudovirales phage</name>
    <dbReference type="NCBI Taxonomy" id="2100421"/>
    <lineage>
        <taxon>Viruses</taxon>
        <taxon>Duplodnaviria</taxon>
        <taxon>Heunggongvirae</taxon>
        <taxon>Uroviricota</taxon>
        <taxon>Caudoviricetes</taxon>
        <taxon>Peduoviridae</taxon>
        <taxon>Maltschvirus</taxon>
        <taxon>Maltschvirus maltsch</taxon>
    </lineage>
</organism>
<evidence type="ECO:0000259" key="1">
    <source>
        <dbReference type="Pfam" id="PF03796"/>
    </source>
</evidence>
<name>A0A6J5LW34_9CAUD</name>
<dbReference type="GO" id="GO:0005524">
    <property type="term" value="F:ATP binding"/>
    <property type="evidence" value="ECO:0007669"/>
    <property type="project" value="InterPro"/>
</dbReference>
<keyword evidence="2" id="KW-0067">ATP-binding</keyword>
<feature type="domain" description="SF4 helicase" evidence="1">
    <location>
        <begin position="199"/>
        <end position="447"/>
    </location>
</feature>
<dbReference type="EMBL" id="LR796342">
    <property type="protein sequence ID" value="CAB4138281.1"/>
    <property type="molecule type" value="Genomic_DNA"/>
</dbReference>
<dbReference type="Gene3D" id="3.40.50.300">
    <property type="entry name" value="P-loop containing nucleotide triphosphate hydrolases"/>
    <property type="match status" value="1"/>
</dbReference>
<dbReference type="Pfam" id="PF03796">
    <property type="entry name" value="DnaB_C"/>
    <property type="match status" value="1"/>
</dbReference>
<keyword evidence="2" id="KW-0347">Helicase</keyword>
<sequence length="470" mass="51368">MTDLPPDERTILLGLAQSPERIEELQSIDIKHATSHELKIVLTVMRSHRIQASLAGKRRFAPASLVVSLARKRLAKTLKSTSPEHKPRRRLAEATISCIDSIMCIESKSIDAITHHEFRAAIDAIIESSADDIAAQRLLDISKRFKSNGARGIAKDIANLASEIASVSSGQEISTLSDDASQALVDYDNAKRGDSKRRIATGHVRIDSLTGGGCAGRLWLVAGYAKDGKTQLAKEFVYGASEAKFGCFVVTAEQQRSDVRTMMILRHSHNFINGGIDHRRYDRGTLSPSEESALRASVADLSSGSRGAISYWQASRGTTVSDIAAVAEQVSRKHPVDLIMVDHTMLFEPTNPQRSDVAKLAEVLRELKQLSLDFKDGRGAWVVACHQISRDGRDFAEKRGGYYLPRDLGGSSEAERSADVAIGIYRDQQMQDLGEVRISVMLDRRGPGDVQGWPAHGCYESAAILPIVGV</sequence>
<accession>A0A6J5LW34</accession>
<keyword evidence="2" id="KW-0378">Hydrolase</keyword>
<evidence type="ECO:0000313" key="2">
    <source>
        <dbReference type="EMBL" id="CAB4138281.1"/>
    </source>
</evidence>
<dbReference type="PANTHER" id="PTHR30153">
    <property type="entry name" value="REPLICATIVE DNA HELICASE DNAB"/>
    <property type="match status" value="1"/>
</dbReference>
<keyword evidence="2" id="KW-0547">Nucleotide-binding</keyword>
<dbReference type="GO" id="GO:0003678">
    <property type="term" value="F:DNA helicase activity"/>
    <property type="evidence" value="ECO:0007669"/>
    <property type="project" value="InterPro"/>
</dbReference>
<dbReference type="PANTHER" id="PTHR30153:SF2">
    <property type="entry name" value="REPLICATIVE DNA HELICASE"/>
    <property type="match status" value="1"/>
</dbReference>
<protein>
    <submittedName>
        <fullName evidence="2">DnaB Replicative DNA helicase</fullName>
    </submittedName>
</protein>
<dbReference type="SUPFAM" id="SSF52540">
    <property type="entry name" value="P-loop containing nucleoside triphosphate hydrolases"/>
    <property type="match status" value="1"/>
</dbReference>
<dbReference type="GO" id="GO:0006260">
    <property type="term" value="P:DNA replication"/>
    <property type="evidence" value="ECO:0007669"/>
    <property type="project" value="InterPro"/>
</dbReference>
<dbReference type="InterPro" id="IPR027417">
    <property type="entry name" value="P-loop_NTPase"/>
</dbReference>
<proteinExistence type="predicted"/>